<keyword evidence="4" id="KW-1185">Reference proteome</keyword>
<dbReference type="CDD" id="cd00093">
    <property type="entry name" value="HTH_XRE"/>
    <property type="match status" value="1"/>
</dbReference>
<dbReference type="Proteomes" id="UP000805614">
    <property type="component" value="Unassembled WGS sequence"/>
</dbReference>
<feature type="region of interest" description="Disordered" evidence="1">
    <location>
        <begin position="1"/>
        <end position="28"/>
    </location>
</feature>
<comment type="caution">
    <text evidence="3">The sequence shown here is derived from an EMBL/GenBank/DDBJ whole genome shotgun (WGS) entry which is preliminary data.</text>
</comment>
<evidence type="ECO:0000256" key="1">
    <source>
        <dbReference type="SAM" id="MobiDB-lite"/>
    </source>
</evidence>
<dbReference type="EMBL" id="JABVEC010000028">
    <property type="protein sequence ID" value="MBC6469552.1"/>
    <property type="molecule type" value="Genomic_DNA"/>
</dbReference>
<name>A0ABR7LXH5_9ACTN</name>
<dbReference type="SMART" id="SM00530">
    <property type="entry name" value="HTH_XRE"/>
    <property type="match status" value="1"/>
</dbReference>
<dbReference type="InterPro" id="IPR043917">
    <property type="entry name" value="DUF5753"/>
</dbReference>
<dbReference type="RefSeq" id="WP_187246597.1">
    <property type="nucleotide sequence ID" value="NZ_BAAAOK010000025.1"/>
</dbReference>
<reference evidence="3 4" key="1">
    <citation type="submission" date="2020-06" db="EMBL/GenBank/DDBJ databases">
        <title>Actinomadura xiongansis sp. nov., isolated from soil of Baiyangdian.</title>
        <authorList>
            <person name="Zhang X."/>
        </authorList>
    </citation>
    <scope>NUCLEOTIDE SEQUENCE [LARGE SCALE GENOMIC DNA]</scope>
    <source>
        <strain evidence="3 4">HBUM206468</strain>
    </source>
</reference>
<protein>
    <submittedName>
        <fullName evidence="3">Helix-turn-helix domain-containing protein</fullName>
    </submittedName>
</protein>
<gene>
    <name evidence="3" type="ORF">HKK74_29270</name>
</gene>
<dbReference type="InterPro" id="IPR001387">
    <property type="entry name" value="Cro/C1-type_HTH"/>
</dbReference>
<dbReference type="SUPFAM" id="SSF47413">
    <property type="entry name" value="lambda repressor-like DNA-binding domains"/>
    <property type="match status" value="1"/>
</dbReference>
<evidence type="ECO:0000313" key="3">
    <source>
        <dbReference type="EMBL" id="MBC6469552.1"/>
    </source>
</evidence>
<dbReference type="Gene3D" id="1.10.260.40">
    <property type="entry name" value="lambda repressor-like DNA-binding domains"/>
    <property type="match status" value="1"/>
</dbReference>
<sequence length="304" mass="33382">MSAVRAAGTPPDVQFSDPQHSGHSGPTVSRMLLGAQLRRLREAAGVTREDAGYAIRASESKMSRLELGRISFKPRDVADLLTLYGVGDTAERAVLLAVVEQANAPGWWQPFKDVLPGWFEPYLGLEQAASLIRTYEVQFVPGLLQTDDYARAVIRLGHENASELEIERRVQVRAHRRGLLREPGGPKLWAVLDEAALRRPFGSAAILRAQLDHLIEMARLPQVTLQVIPFSAGGHAAAGGPITILRLPEGDLPDVVYLEQLTTAVYLDKPADTEHYWHVMNQLGIEAAVPGETTALLRGIREEI</sequence>
<organism evidence="3 4">
    <name type="scientific">Actinomadura alba</name>
    <dbReference type="NCBI Taxonomy" id="406431"/>
    <lineage>
        <taxon>Bacteria</taxon>
        <taxon>Bacillati</taxon>
        <taxon>Actinomycetota</taxon>
        <taxon>Actinomycetes</taxon>
        <taxon>Streptosporangiales</taxon>
        <taxon>Thermomonosporaceae</taxon>
        <taxon>Actinomadura</taxon>
    </lineage>
</organism>
<dbReference type="InterPro" id="IPR010982">
    <property type="entry name" value="Lambda_DNA-bd_dom_sf"/>
</dbReference>
<evidence type="ECO:0000313" key="4">
    <source>
        <dbReference type="Proteomes" id="UP000805614"/>
    </source>
</evidence>
<proteinExistence type="predicted"/>
<dbReference type="PROSITE" id="PS50943">
    <property type="entry name" value="HTH_CROC1"/>
    <property type="match status" value="1"/>
</dbReference>
<accession>A0ABR7LXH5</accession>
<evidence type="ECO:0000259" key="2">
    <source>
        <dbReference type="PROSITE" id="PS50943"/>
    </source>
</evidence>
<feature type="compositionally biased region" description="Polar residues" evidence="1">
    <location>
        <begin position="16"/>
        <end position="27"/>
    </location>
</feature>
<dbReference type="Pfam" id="PF13560">
    <property type="entry name" value="HTH_31"/>
    <property type="match status" value="1"/>
</dbReference>
<dbReference type="Pfam" id="PF19054">
    <property type="entry name" value="DUF5753"/>
    <property type="match status" value="1"/>
</dbReference>
<feature type="domain" description="HTH cro/C1-type" evidence="2">
    <location>
        <begin position="37"/>
        <end position="92"/>
    </location>
</feature>